<evidence type="ECO:0000256" key="1">
    <source>
        <dbReference type="SAM" id="SignalP"/>
    </source>
</evidence>
<dbReference type="OMA" id="FERHKWL"/>
<protein>
    <recommendedName>
        <fullName evidence="4">C-type lectin domain-containing protein</fullName>
    </recommendedName>
</protein>
<dbReference type="InterPro" id="IPR016187">
    <property type="entry name" value="CTDL_fold"/>
</dbReference>
<feature type="signal peptide" evidence="1">
    <location>
        <begin position="1"/>
        <end position="20"/>
    </location>
</feature>
<dbReference type="EnsemblMetazoa" id="OVOC214.1">
    <property type="protein sequence ID" value="OVOC214.1"/>
    <property type="gene ID" value="WBGene00237023"/>
</dbReference>
<reference evidence="3" key="1">
    <citation type="submission" date="2013-10" db="EMBL/GenBank/DDBJ databases">
        <title>Genome sequencing of Onchocerca volvulus.</title>
        <authorList>
            <person name="Cotton J."/>
            <person name="Tsai J."/>
            <person name="Stanley E."/>
            <person name="Tracey A."/>
            <person name="Holroyd N."/>
            <person name="Lustigman S."/>
            <person name="Berriman M."/>
        </authorList>
    </citation>
    <scope>NUCLEOTIDE SEQUENCE</scope>
</reference>
<dbReference type="Gene3D" id="3.10.100.10">
    <property type="entry name" value="Mannose-Binding Protein A, subunit A"/>
    <property type="match status" value="1"/>
</dbReference>
<sequence length="161" mass="18858">MSGAVVFIVCLAAALSSMHCLGPFETECGDIFYEKEIDGRKYCYYIHYLSQDTTSQRPIYQNVSTLDDYICRMANSSTISIRNEQEFQYVKFLYEMTDITKASYPLLIGLAYQDEHFHWHDNTSFNYDEFLGIGYKRRLFELKKGACRRFFLYSPPTCKLS</sequence>
<dbReference type="EMBL" id="CMVM020000020">
    <property type="status" value="NOT_ANNOTATED_CDS"/>
    <property type="molecule type" value="Genomic_DNA"/>
</dbReference>
<feature type="chain" id="PRO_5035920680" description="C-type lectin domain-containing protein" evidence="1">
    <location>
        <begin position="21"/>
        <end position="161"/>
    </location>
</feature>
<dbReference type="AlphaFoldDB" id="A0A8R1TP59"/>
<keyword evidence="1" id="KW-0732">Signal</keyword>
<keyword evidence="3" id="KW-1185">Reference proteome</keyword>
<dbReference type="Proteomes" id="UP000024404">
    <property type="component" value="Unassembled WGS sequence"/>
</dbReference>
<dbReference type="SUPFAM" id="SSF56436">
    <property type="entry name" value="C-type lectin-like"/>
    <property type="match status" value="1"/>
</dbReference>
<accession>A0A8R1TP59</accession>
<dbReference type="InterPro" id="IPR016186">
    <property type="entry name" value="C-type_lectin-like/link_sf"/>
</dbReference>
<organism evidence="2 3">
    <name type="scientific">Onchocerca volvulus</name>
    <dbReference type="NCBI Taxonomy" id="6282"/>
    <lineage>
        <taxon>Eukaryota</taxon>
        <taxon>Metazoa</taxon>
        <taxon>Ecdysozoa</taxon>
        <taxon>Nematoda</taxon>
        <taxon>Chromadorea</taxon>
        <taxon>Rhabditida</taxon>
        <taxon>Spirurina</taxon>
        <taxon>Spiruromorpha</taxon>
        <taxon>Filarioidea</taxon>
        <taxon>Onchocercidae</taxon>
        <taxon>Onchocerca</taxon>
    </lineage>
</organism>
<evidence type="ECO:0000313" key="3">
    <source>
        <dbReference type="Proteomes" id="UP000024404"/>
    </source>
</evidence>
<name>A0A8R1TP59_ONCVO</name>
<evidence type="ECO:0000313" key="2">
    <source>
        <dbReference type="EnsemblMetazoa" id="OVOC214.1"/>
    </source>
</evidence>
<evidence type="ECO:0008006" key="4">
    <source>
        <dbReference type="Google" id="ProtNLM"/>
    </source>
</evidence>
<proteinExistence type="predicted"/>
<reference evidence="2" key="2">
    <citation type="submission" date="2022-06" db="UniProtKB">
        <authorList>
            <consortium name="EnsemblMetazoa"/>
        </authorList>
    </citation>
    <scope>IDENTIFICATION</scope>
</reference>